<evidence type="ECO:0000259" key="8">
    <source>
        <dbReference type="PROSITE" id="PS50905"/>
    </source>
</evidence>
<evidence type="ECO:0000256" key="6">
    <source>
        <dbReference type="RuleBase" id="RU361145"/>
    </source>
</evidence>
<dbReference type="FunFam" id="1.20.1260.10:FF:000002">
    <property type="entry name" value="Ferritin, mitochondrial"/>
    <property type="match status" value="1"/>
</dbReference>
<name>A0A8D1FFH4_PIG</name>
<dbReference type="CDD" id="cd01056">
    <property type="entry name" value="Euk_Ferritin"/>
    <property type="match status" value="1"/>
</dbReference>
<dbReference type="Pfam" id="PF00210">
    <property type="entry name" value="Ferritin"/>
    <property type="match status" value="1"/>
</dbReference>
<comment type="function">
    <text evidence="6">Stores iron in a soluble, non-toxic, readily available form. Important for iron homeostasis. Iron is taken up in the ferrous form and deposited as ferric hydroxides after oxidation.</text>
</comment>
<keyword evidence="2 6" id="KW-0409">Iron storage</keyword>
<dbReference type="InterPro" id="IPR009040">
    <property type="entry name" value="Ferritin-like_diiron"/>
</dbReference>
<keyword evidence="4 5" id="KW-0408">Iron</keyword>
<feature type="binding site" evidence="5">
    <location>
        <position position="163"/>
    </location>
    <ligand>
        <name>Fe cation</name>
        <dbReference type="ChEBI" id="CHEBI:24875"/>
        <label>1</label>
    </ligand>
</feature>
<evidence type="ECO:0000256" key="4">
    <source>
        <dbReference type="ARBA" id="ARBA00023004"/>
    </source>
</evidence>
<dbReference type="Ensembl" id="ENSSSCT00040081232.1">
    <property type="protein sequence ID" value="ENSSSCP00040035282.1"/>
    <property type="gene ID" value="ENSSSCG00040059748.1"/>
</dbReference>
<dbReference type="InterPro" id="IPR008331">
    <property type="entry name" value="Ferritin_DPS_dom"/>
</dbReference>
<dbReference type="GO" id="GO:0006879">
    <property type="term" value="P:intracellular iron ion homeostasis"/>
    <property type="evidence" value="ECO:0007669"/>
    <property type="project" value="UniProtKB-KW"/>
</dbReference>
<accession>A0A8D1FFH4</accession>
<feature type="domain" description="Ferritin-like diiron" evidence="8">
    <location>
        <begin position="146"/>
        <end position="295"/>
    </location>
</feature>
<evidence type="ECO:0000256" key="7">
    <source>
        <dbReference type="SAM" id="MobiDB-lite"/>
    </source>
</evidence>
<evidence type="ECO:0000256" key="2">
    <source>
        <dbReference type="ARBA" id="ARBA00022434"/>
    </source>
</evidence>
<feature type="compositionally biased region" description="Basic residues" evidence="7">
    <location>
        <begin position="104"/>
        <end position="115"/>
    </location>
</feature>
<feature type="binding site" evidence="5">
    <location>
        <position position="277"/>
    </location>
    <ligand>
        <name>Fe cation</name>
        <dbReference type="ChEBI" id="CHEBI:24875"/>
        <label>1</label>
    </ligand>
</feature>
<evidence type="ECO:0000256" key="3">
    <source>
        <dbReference type="ARBA" id="ARBA00022723"/>
    </source>
</evidence>
<evidence type="ECO:0000256" key="5">
    <source>
        <dbReference type="PIRSR" id="PIRSR601519-1"/>
    </source>
</evidence>
<dbReference type="Gene3D" id="1.20.1260.10">
    <property type="match status" value="1"/>
</dbReference>
<protein>
    <recommendedName>
        <fullName evidence="6">Ferritin</fullName>
    </recommendedName>
</protein>
<reference evidence="9" key="1">
    <citation type="submission" date="2025-08" db="UniProtKB">
        <authorList>
            <consortium name="Ensembl"/>
        </authorList>
    </citation>
    <scope>IDENTIFICATION</scope>
</reference>
<dbReference type="SUPFAM" id="SSF47240">
    <property type="entry name" value="Ferritin-like"/>
    <property type="match status" value="1"/>
</dbReference>
<dbReference type="InterPro" id="IPR012347">
    <property type="entry name" value="Ferritin-like"/>
</dbReference>
<dbReference type="PROSITE" id="PS50905">
    <property type="entry name" value="FERRITIN_LIKE"/>
    <property type="match status" value="1"/>
</dbReference>
<dbReference type="AlphaFoldDB" id="A0A8D1FFH4"/>
<sequence>MVQLYLDFLTSGSALPQRGSAVSFYQNRRLPRNLPHRGHAPPRRPRPFALPPTSGNGPPSPPRPPRTTTRFPVHPRAGAQAPANRPGAHRPRPSPSPALGTLRGGRRRRRPRRCPPRSPRFRAAFPLALGPAPPALVITPPSQVRQNFHPECEAALNGHANLELHASYAYLLMAFSFDREDGAGKPLARCFLRRSHERSERAQELMSLQNRRGGRLCFRDIRKPDLEAWGGGLRALQCALHLEKRVHQSLLDLHRLATHKSDAQLCHFLKSRYLDQQVEFIKELGDHVTTLSQMGAPEVEMAEYLFGKLTLGDSHKD</sequence>
<dbReference type="PANTHER" id="PTHR11431:SF97">
    <property type="entry name" value="FERRITIN HEAVY POLYPEPTIDE-LIKE 17-RELATED"/>
    <property type="match status" value="1"/>
</dbReference>
<evidence type="ECO:0000313" key="9">
    <source>
        <dbReference type="Ensembl" id="ENSSSCP00040035282.1"/>
    </source>
</evidence>
<evidence type="ECO:0000256" key="1">
    <source>
        <dbReference type="ARBA" id="ARBA00007513"/>
    </source>
</evidence>
<dbReference type="InterPro" id="IPR009078">
    <property type="entry name" value="Ferritin-like_SF"/>
</dbReference>
<feature type="binding site" evidence="5">
    <location>
        <position position="243"/>
    </location>
    <ligand>
        <name>Fe cation</name>
        <dbReference type="ChEBI" id="CHEBI:24875"/>
        <label>1</label>
    </ligand>
</feature>
<evidence type="ECO:0000313" key="10">
    <source>
        <dbReference type="Proteomes" id="UP000694722"/>
    </source>
</evidence>
<dbReference type="GO" id="GO:0008199">
    <property type="term" value="F:ferric iron binding"/>
    <property type="evidence" value="ECO:0007669"/>
    <property type="project" value="InterPro"/>
</dbReference>
<dbReference type="GO" id="GO:0006826">
    <property type="term" value="P:iron ion transport"/>
    <property type="evidence" value="ECO:0007669"/>
    <property type="project" value="InterPro"/>
</dbReference>
<feature type="region of interest" description="Disordered" evidence="7">
    <location>
        <begin position="26"/>
        <end position="120"/>
    </location>
</feature>
<keyword evidence="3 5" id="KW-0479">Metal-binding</keyword>
<organism evidence="9 10">
    <name type="scientific">Sus scrofa</name>
    <name type="common">Pig</name>
    <dbReference type="NCBI Taxonomy" id="9823"/>
    <lineage>
        <taxon>Eukaryota</taxon>
        <taxon>Metazoa</taxon>
        <taxon>Chordata</taxon>
        <taxon>Craniata</taxon>
        <taxon>Vertebrata</taxon>
        <taxon>Euteleostomi</taxon>
        <taxon>Mammalia</taxon>
        <taxon>Eutheria</taxon>
        <taxon>Laurasiatheria</taxon>
        <taxon>Artiodactyla</taxon>
        <taxon>Suina</taxon>
        <taxon>Suidae</taxon>
        <taxon>Sus</taxon>
    </lineage>
</organism>
<dbReference type="PANTHER" id="PTHR11431">
    <property type="entry name" value="FERRITIN"/>
    <property type="match status" value="1"/>
</dbReference>
<dbReference type="Proteomes" id="UP000694722">
    <property type="component" value="Unplaced"/>
</dbReference>
<proteinExistence type="inferred from homology"/>
<feature type="compositionally biased region" description="Low complexity" evidence="7">
    <location>
        <begin position="66"/>
        <end position="76"/>
    </location>
</feature>
<dbReference type="InterPro" id="IPR001519">
    <property type="entry name" value="Ferritin"/>
</dbReference>
<comment type="similarity">
    <text evidence="1 6">Belongs to the ferritin family.</text>
</comment>
<feature type="compositionally biased region" description="Basic residues" evidence="7">
    <location>
        <begin position="29"/>
        <end position="46"/>
    </location>
</feature>